<protein>
    <recommendedName>
        <fullName evidence="2">histidine kinase</fullName>
        <ecNumber evidence="2">2.7.13.3</ecNumber>
    </recommendedName>
</protein>
<keyword evidence="4" id="KW-0808">Transferase</keyword>
<dbReference type="EMBL" id="CADCTQ010000060">
    <property type="protein sequence ID" value="CAA9225151.1"/>
    <property type="molecule type" value="Genomic_DNA"/>
</dbReference>
<feature type="domain" description="PAS" evidence="8">
    <location>
        <begin position="286"/>
        <end position="323"/>
    </location>
</feature>
<dbReference type="SUPFAM" id="SSF55874">
    <property type="entry name" value="ATPase domain of HSP90 chaperone/DNA topoisomerase II/histidine kinase"/>
    <property type="match status" value="1"/>
</dbReference>
<keyword evidence="6" id="KW-0175">Coiled coil</keyword>
<dbReference type="EC" id="2.7.13.3" evidence="2"/>
<evidence type="ECO:0000256" key="1">
    <source>
        <dbReference type="ARBA" id="ARBA00000085"/>
    </source>
</evidence>
<dbReference type="PRINTS" id="PR00344">
    <property type="entry name" value="BCTRLSENSOR"/>
</dbReference>
<evidence type="ECO:0000256" key="5">
    <source>
        <dbReference type="ARBA" id="ARBA00022777"/>
    </source>
</evidence>
<dbReference type="InterPro" id="IPR000700">
    <property type="entry name" value="PAS-assoc_C"/>
</dbReference>
<reference evidence="10" key="1">
    <citation type="submission" date="2020-02" db="EMBL/GenBank/DDBJ databases">
        <authorList>
            <person name="Meier V. D."/>
        </authorList>
    </citation>
    <scope>NUCLEOTIDE SEQUENCE</scope>
    <source>
        <strain evidence="10">AVDCRST_MAG56</strain>
    </source>
</reference>
<dbReference type="SMART" id="SM00091">
    <property type="entry name" value="PAS"/>
    <property type="match status" value="5"/>
</dbReference>
<proteinExistence type="predicted"/>
<dbReference type="Gene3D" id="2.10.70.100">
    <property type="match status" value="1"/>
</dbReference>
<evidence type="ECO:0000313" key="10">
    <source>
        <dbReference type="EMBL" id="CAA9225151.1"/>
    </source>
</evidence>
<evidence type="ECO:0000259" key="8">
    <source>
        <dbReference type="PROSITE" id="PS50112"/>
    </source>
</evidence>
<dbReference type="InterPro" id="IPR005467">
    <property type="entry name" value="His_kinase_dom"/>
</dbReference>
<feature type="domain" description="PAC" evidence="9">
    <location>
        <begin position="503"/>
        <end position="556"/>
    </location>
</feature>
<dbReference type="CDD" id="cd00130">
    <property type="entry name" value="PAS"/>
    <property type="match status" value="3"/>
</dbReference>
<gene>
    <name evidence="10" type="ORF">AVDCRST_MAG56-655</name>
</gene>
<evidence type="ECO:0000256" key="4">
    <source>
        <dbReference type="ARBA" id="ARBA00022679"/>
    </source>
</evidence>
<dbReference type="PANTHER" id="PTHR43304:SF1">
    <property type="entry name" value="PAC DOMAIN-CONTAINING PROTEIN"/>
    <property type="match status" value="1"/>
</dbReference>
<feature type="domain" description="PAC" evidence="9">
    <location>
        <begin position="205"/>
        <end position="257"/>
    </location>
</feature>
<dbReference type="Pfam" id="PF02518">
    <property type="entry name" value="HATPase_c"/>
    <property type="match status" value="1"/>
</dbReference>
<name>A0A6J4HKM7_9SPHI</name>
<dbReference type="InterPro" id="IPR013656">
    <property type="entry name" value="PAS_4"/>
</dbReference>
<feature type="domain" description="PAS" evidence="8">
    <location>
        <begin position="132"/>
        <end position="202"/>
    </location>
</feature>
<evidence type="ECO:0000256" key="3">
    <source>
        <dbReference type="ARBA" id="ARBA00022553"/>
    </source>
</evidence>
<dbReference type="Pfam" id="PF00989">
    <property type="entry name" value="PAS"/>
    <property type="match status" value="1"/>
</dbReference>
<feature type="coiled-coil region" evidence="6">
    <location>
        <begin position="248"/>
        <end position="293"/>
    </location>
</feature>
<dbReference type="InterPro" id="IPR003661">
    <property type="entry name" value="HisK_dim/P_dom"/>
</dbReference>
<dbReference type="InterPro" id="IPR035965">
    <property type="entry name" value="PAS-like_dom_sf"/>
</dbReference>
<organism evidence="10">
    <name type="scientific">uncultured Cytophagales bacterium</name>
    <dbReference type="NCBI Taxonomy" id="158755"/>
    <lineage>
        <taxon>Bacteria</taxon>
        <taxon>Pseudomonadati</taxon>
        <taxon>Bacteroidota</taxon>
        <taxon>Sphingobacteriia</taxon>
        <taxon>Sphingobacteriales</taxon>
        <taxon>environmental samples</taxon>
    </lineage>
</organism>
<dbReference type="Pfam" id="PF08448">
    <property type="entry name" value="PAS_4"/>
    <property type="match status" value="2"/>
</dbReference>
<dbReference type="PANTHER" id="PTHR43304">
    <property type="entry name" value="PHYTOCHROME-LIKE PROTEIN CPH1"/>
    <property type="match status" value="1"/>
</dbReference>
<dbReference type="SUPFAM" id="SSF55785">
    <property type="entry name" value="PYP-like sensor domain (PAS domain)"/>
    <property type="match status" value="5"/>
</dbReference>
<dbReference type="Gene3D" id="3.30.450.20">
    <property type="entry name" value="PAS domain"/>
    <property type="match status" value="5"/>
</dbReference>
<dbReference type="AlphaFoldDB" id="A0A6J4HKM7"/>
<sequence length="929" mass="104237">MFNFSPYFSWLSALIEDIRDPVLAIDTDYRVIAFNAALGEIGLALFGKQINLGEDMRVLLSYPPSGRELALAEWRRALAGETFAQRRAFTSQGGDLEDYELRFRPLADHEGRIIGAVQLIRIIAGSIHPGEHSREFAHLADAVPQLVWTSSPGGDNEYVNRQFVDYTGLSFEQLMGQGWHQVIHSEELPLATKAWQEAVRTGEHYQISYRFRRHDGQYRWHLGRSIPMRGPQGTITQWVGTATDVHEQHLAGQQLQALNEELSAANEEIRSTSEELLIKNEELRLSNQQLELTFQNAPSAIYLFDPDGRIQYLNEKGARLMGYGTGVELLAEKDLFRLWERVDQTYQVLNEQGQPLAVDQSATAISLRTGEAAEVTAQFVHRQTGSSFWILSKAAPVYDHKGSLHQVLNTATDITLHKTVEQVLRVNTERYATIVEASHLGLWDLDVLEGRIVVSGRMAEIFGVGANDQMTNELFLAALHPEDRAEQEALFRAILAGRAEPSFTTEHRIIQHNTGAVRWVKAVGKAFFNEAGTLYRTVGTMADITGQKSAELQVKALQEQLEAILENVASPVYLHDGQGSVLFVNRTGLEDVQSVLGQRFRAEDDLSTLLRKSTDETVFYGEDGRILLPEESALMQALRTGQPAELVYKRVQHSTGTHQWFINRVKPLHNDAGEVRLFVATHTDITQQKQINEQLAEKNRQLTTLNTDLDNFIYTASHDLKSPIANLEGLLTLLSPKLEGKTDLTEQKMLLLMGQAVGRLKQTIVDLAEIAKVQKQTDEPSEQVRFEQVLEQVTLDLEAEIRAANAILTPRLEVATIHYPAGNLRSTLYNLISNAVKYRSPEREPRVVVHTYAQAGYTVLSVADNGLGIPAHQQHKLFTLFKRLHTHVAGTGIGLYIVKRIVENYGGHIQVESQQDQGTTFKVYFKQAP</sequence>
<dbReference type="InterPro" id="IPR036890">
    <property type="entry name" value="HATPase_C_sf"/>
</dbReference>
<evidence type="ECO:0000259" key="9">
    <source>
        <dbReference type="PROSITE" id="PS50113"/>
    </source>
</evidence>
<evidence type="ECO:0000256" key="6">
    <source>
        <dbReference type="SAM" id="Coils"/>
    </source>
</evidence>
<feature type="domain" description="PAC" evidence="9">
    <location>
        <begin position="373"/>
        <end position="426"/>
    </location>
</feature>
<dbReference type="SMART" id="SM00388">
    <property type="entry name" value="HisKA"/>
    <property type="match status" value="1"/>
</dbReference>
<dbReference type="InterPro" id="IPR003594">
    <property type="entry name" value="HATPase_dom"/>
</dbReference>
<keyword evidence="5" id="KW-0418">Kinase</keyword>
<dbReference type="Pfam" id="PF08447">
    <property type="entry name" value="PAS_3"/>
    <property type="match status" value="2"/>
</dbReference>
<dbReference type="NCBIfam" id="TIGR00229">
    <property type="entry name" value="sensory_box"/>
    <property type="match status" value="4"/>
</dbReference>
<evidence type="ECO:0000259" key="7">
    <source>
        <dbReference type="PROSITE" id="PS50109"/>
    </source>
</evidence>
<dbReference type="SUPFAM" id="SSF47384">
    <property type="entry name" value="Homodimeric domain of signal transducing histidine kinase"/>
    <property type="match status" value="1"/>
</dbReference>
<dbReference type="SMART" id="SM00086">
    <property type="entry name" value="PAC"/>
    <property type="match status" value="4"/>
</dbReference>
<dbReference type="PROSITE" id="PS50112">
    <property type="entry name" value="PAS"/>
    <property type="match status" value="3"/>
</dbReference>
<feature type="domain" description="PAC" evidence="9">
    <location>
        <begin position="642"/>
        <end position="697"/>
    </location>
</feature>
<dbReference type="PROSITE" id="PS50113">
    <property type="entry name" value="PAC"/>
    <property type="match status" value="4"/>
</dbReference>
<keyword evidence="3" id="KW-0597">Phosphoprotein</keyword>
<dbReference type="InterPro" id="IPR013767">
    <property type="entry name" value="PAS_fold"/>
</dbReference>
<comment type="catalytic activity">
    <reaction evidence="1">
        <text>ATP + protein L-histidine = ADP + protein N-phospho-L-histidine.</text>
        <dbReference type="EC" id="2.7.13.3"/>
    </reaction>
</comment>
<dbReference type="InterPro" id="IPR001610">
    <property type="entry name" value="PAC"/>
</dbReference>
<dbReference type="CDD" id="cd00082">
    <property type="entry name" value="HisKA"/>
    <property type="match status" value="1"/>
</dbReference>
<dbReference type="PROSITE" id="PS50109">
    <property type="entry name" value="HIS_KIN"/>
    <property type="match status" value="1"/>
</dbReference>
<dbReference type="InterPro" id="IPR004358">
    <property type="entry name" value="Sig_transdc_His_kin-like_C"/>
</dbReference>
<dbReference type="InterPro" id="IPR052162">
    <property type="entry name" value="Sensor_kinase/Photoreceptor"/>
</dbReference>
<dbReference type="SMART" id="SM00387">
    <property type="entry name" value="HATPase_c"/>
    <property type="match status" value="1"/>
</dbReference>
<dbReference type="Gene3D" id="1.10.287.130">
    <property type="match status" value="1"/>
</dbReference>
<dbReference type="InterPro" id="IPR000014">
    <property type="entry name" value="PAS"/>
</dbReference>
<accession>A0A6J4HKM7</accession>
<dbReference type="Gene3D" id="3.30.565.10">
    <property type="entry name" value="Histidine kinase-like ATPase, C-terminal domain"/>
    <property type="match status" value="1"/>
</dbReference>
<evidence type="ECO:0000256" key="2">
    <source>
        <dbReference type="ARBA" id="ARBA00012438"/>
    </source>
</evidence>
<dbReference type="FunFam" id="3.30.450.20:FF:000099">
    <property type="entry name" value="Sensory box sensor histidine kinase"/>
    <property type="match status" value="1"/>
</dbReference>
<dbReference type="InterPro" id="IPR036097">
    <property type="entry name" value="HisK_dim/P_sf"/>
</dbReference>
<dbReference type="GO" id="GO:0006355">
    <property type="term" value="P:regulation of DNA-templated transcription"/>
    <property type="evidence" value="ECO:0007669"/>
    <property type="project" value="InterPro"/>
</dbReference>
<feature type="domain" description="Histidine kinase" evidence="7">
    <location>
        <begin position="715"/>
        <end position="929"/>
    </location>
</feature>
<dbReference type="InterPro" id="IPR013655">
    <property type="entry name" value="PAS_fold_3"/>
</dbReference>
<dbReference type="GO" id="GO:0000155">
    <property type="term" value="F:phosphorelay sensor kinase activity"/>
    <property type="evidence" value="ECO:0007669"/>
    <property type="project" value="InterPro"/>
</dbReference>
<feature type="domain" description="PAS" evidence="8">
    <location>
        <begin position="427"/>
        <end position="498"/>
    </location>
</feature>